<reference evidence="2 3" key="1">
    <citation type="submission" date="2014-01" db="EMBL/GenBank/DDBJ databases">
        <title>Full genme sequencing of cellulolytic bacterium Gynuella sunshinyii YC6258T gen. nov., sp. nov.</title>
        <authorList>
            <person name="Khan H."/>
            <person name="Chung E.J."/>
            <person name="Chung Y.R."/>
        </authorList>
    </citation>
    <scope>NUCLEOTIDE SEQUENCE [LARGE SCALE GENOMIC DNA]</scope>
    <source>
        <strain evidence="2 3">YC6258</strain>
    </source>
</reference>
<name>A0A0C5VL06_9GAMM</name>
<protein>
    <submittedName>
        <fullName evidence="2">Uncharacterized protein</fullName>
    </submittedName>
</protein>
<dbReference type="Proteomes" id="UP000032266">
    <property type="component" value="Chromosome"/>
</dbReference>
<sequence length="47" mass="5231">MNVSCLFLLKNHDIFDIPSSGRLPAMIEQADTKESLSQRSSKTANVH</sequence>
<feature type="region of interest" description="Disordered" evidence="1">
    <location>
        <begin position="28"/>
        <end position="47"/>
    </location>
</feature>
<evidence type="ECO:0000313" key="3">
    <source>
        <dbReference type="Proteomes" id="UP000032266"/>
    </source>
</evidence>
<proteinExistence type="predicted"/>
<dbReference type="HOGENOM" id="CLU_3168654_0_0_6"/>
<accession>A0A0C5VL06</accession>
<organism evidence="2 3">
    <name type="scientific">Gynuella sunshinyii YC6258</name>
    <dbReference type="NCBI Taxonomy" id="1445510"/>
    <lineage>
        <taxon>Bacteria</taxon>
        <taxon>Pseudomonadati</taxon>
        <taxon>Pseudomonadota</taxon>
        <taxon>Gammaproteobacteria</taxon>
        <taxon>Oceanospirillales</taxon>
        <taxon>Saccharospirillaceae</taxon>
        <taxon>Gynuella</taxon>
    </lineage>
</organism>
<dbReference type="EMBL" id="CP007142">
    <property type="protein sequence ID" value="AJQ94063.1"/>
    <property type="molecule type" value="Genomic_DNA"/>
</dbReference>
<dbReference type="KEGG" id="gsn:YC6258_02018"/>
<evidence type="ECO:0000313" key="2">
    <source>
        <dbReference type="EMBL" id="AJQ94063.1"/>
    </source>
</evidence>
<gene>
    <name evidence="2" type="ORF">YC6258_02018</name>
</gene>
<evidence type="ECO:0000256" key="1">
    <source>
        <dbReference type="SAM" id="MobiDB-lite"/>
    </source>
</evidence>
<keyword evidence="3" id="KW-1185">Reference proteome</keyword>
<dbReference type="AlphaFoldDB" id="A0A0C5VL06"/>
<feature type="compositionally biased region" description="Polar residues" evidence="1">
    <location>
        <begin position="37"/>
        <end position="47"/>
    </location>
</feature>